<feature type="region of interest" description="Disordered" evidence="1">
    <location>
        <begin position="1"/>
        <end position="26"/>
    </location>
</feature>
<dbReference type="AlphaFoldDB" id="A0A1H0BZX3"/>
<evidence type="ECO:0000313" key="3">
    <source>
        <dbReference type="Proteomes" id="UP000199088"/>
    </source>
</evidence>
<accession>A0A1H0BZX3</accession>
<dbReference type="EMBL" id="FNIR01000001">
    <property type="protein sequence ID" value="SDN51194.1"/>
    <property type="molecule type" value="Genomic_DNA"/>
</dbReference>
<dbReference type="RefSeq" id="WP_091238025.1">
    <property type="nucleotide sequence ID" value="NZ_FNIR01000001.1"/>
</dbReference>
<sequence>MSDNPWEGAPLPPEPPSWEPSPATDAPRLAEHVDIAALLAGGLPEPPQPVLLRRQDGHALFYAGMVNVVFGDPECGKTWIALAACVEALQSDRRATVVDVDHNGASEIVSRLLLLGAHPQTLSDPSLFRLYEPDDADELRATVTALRLWRPAVAIVDSLGEVIPMLGLSSNSPDDYSTAHRSVLTALADAGAAVIAVDHLPKSDDARVHGQTGTVAKRRAVNGTSLRVTLATTFIPGHGGAANLVIHKDRHGGLRAHSPADGKHPPAGRFVLSARDDGTADWWVTNPDNATEPLTSTTHELHADIAELDSLEPEPTSVRDVKNRLGWGGTRATNALRAWKEHLAA</sequence>
<evidence type="ECO:0000256" key="1">
    <source>
        <dbReference type="SAM" id="MobiDB-lite"/>
    </source>
</evidence>
<protein>
    <submittedName>
        <fullName evidence="2">AAA domain-containing protein</fullName>
    </submittedName>
</protein>
<name>A0A1H0BZX3_9ACTN</name>
<dbReference type="Pfam" id="PF13481">
    <property type="entry name" value="AAA_25"/>
    <property type="match status" value="1"/>
</dbReference>
<dbReference type="SUPFAM" id="SSF52540">
    <property type="entry name" value="P-loop containing nucleoside triphosphate hydrolases"/>
    <property type="match status" value="1"/>
</dbReference>
<proteinExistence type="predicted"/>
<feature type="compositionally biased region" description="Pro residues" evidence="1">
    <location>
        <begin position="10"/>
        <end position="19"/>
    </location>
</feature>
<dbReference type="Proteomes" id="UP000199088">
    <property type="component" value="Unassembled WGS sequence"/>
</dbReference>
<dbReference type="Gene3D" id="3.40.50.300">
    <property type="entry name" value="P-loop containing nucleotide triphosphate hydrolases"/>
    <property type="match status" value="1"/>
</dbReference>
<dbReference type="STRING" id="1052260.SAMN05660199_00166"/>
<organism evidence="2 3">
    <name type="scientific">Klenkia soli</name>
    <dbReference type="NCBI Taxonomy" id="1052260"/>
    <lineage>
        <taxon>Bacteria</taxon>
        <taxon>Bacillati</taxon>
        <taxon>Actinomycetota</taxon>
        <taxon>Actinomycetes</taxon>
        <taxon>Geodermatophilales</taxon>
        <taxon>Geodermatophilaceae</taxon>
        <taxon>Klenkia</taxon>
    </lineage>
</organism>
<keyword evidence="3" id="KW-1185">Reference proteome</keyword>
<evidence type="ECO:0000313" key="2">
    <source>
        <dbReference type="EMBL" id="SDN51194.1"/>
    </source>
</evidence>
<gene>
    <name evidence="2" type="ORF">SAMN05660199_00166</name>
</gene>
<reference evidence="3" key="1">
    <citation type="submission" date="2016-10" db="EMBL/GenBank/DDBJ databases">
        <authorList>
            <person name="Varghese N."/>
            <person name="Submissions S."/>
        </authorList>
    </citation>
    <scope>NUCLEOTIDE SEQUENCE [LARGE SCALE GENOMIC DNA]</scope>
    <source>
        <strain evidence="3">DSM 45843</strain>
    </source>
</reference>
<dbReference type="InterPro" id="IPR027417">
    <property type="entry name" value="P-loop_NTPase"/>
</dbReference>